<comment type="caution">
    <text evidence="2">The sequence shown here is derived from an EMBL/GenBank/DDBJ whole genome shotgun (WGS) entry which is preliminary data.</text>
</comment>
<keyword evidence="3" id="KW-1185">Reference proteome</keyword>
<sequence>MDSFPAARAISGGFSMGVRTAFVAVTVAAAVLAAPALPGSAAVDHRTDLQRSLDAIVAAGAVGVQAEAVGPHGRWRGVAGTARLGGREPVPEQGRFRIGSTTKTFTATVLLQLVAEKKVGLDSPIERHLPGLVPNGDHITVRQLLNHTSGLREYLEDTEALPMDGDAFLTKVRYATWAPKDLVRLSTKRPPYFPPGTAWHYSNTNYVLAGLIIEKVTGSSYAAEVRRRIVRPLGLRHTYLPGTRTGIRGPHAHGYLRFVSHGQDKTVDITRLNPSWSWAAGEIISTTGDLNRFFDALLGGRLLPPAQLAQMQTTVPTPSPDGSADGLGMGKIRLACGVAAWGKDGGIQGFTTQSLHSADGRRHVSLSVTLPDFFGPGYPKIWNAIQQTATEALCG</sequence>
<dbReference type="PANTHER" id="PTHR46825:SF7">
    <property type="entry name" value="D-ALANYL-D-ALANINE CARBOXYPEPTIDASE"/>
    <property type="match status" value="1"/>
</dbReference>
<evidence type="ECO:0000259" key="1">
    <source>
        <dbReference type="Pfam" id="PF00144"/>
    </source>
</evidence>
<accession>A0A6H9YIX8</accession>
<dbReference type="OrthoDB" id="3499702at2"/>
<gene>
    <name evidence="2" type="ORF">F8566_25320</name>
</gene>
<dbReference type="AlphaFoldDB" id="A0A6H9YIX8"/>
<dbReference type="Pfam" id="PF00144">
    <property type="entry name" value="Beta-lactamase"/>
    <property type="match status" value="1"/>
</dbReference>
<feature type="domain" description="Beta-lactamase-related" evidence="1">
    <location>
        <begin position="66"/>
        <end position="352"/>
    </location>
</feature>
<dbReference type="InterPro" id="IPR050491">
    <property type="entry name" value="AmpC-like"/>
</dbReference>
<dbReference type="SUPFAM" id="SSF56601">
    <property type="entry name" value="beta-lactamase/transpeptidase-like"/>
    <property type="match status" value="1"/>
</dbReference>
<dbReference type="InterPro" id="IPR012338">
    <property type="entry name" value="Beta-lactam/transpept-like"/>
</dbReference>
<dbReference type="Gene3D" id="3.40.710.10">
    <property type="entry name" value="DD-peptidase/beta-lactamase superfamily"/>
    <property type="match status" value="1"/>
</dbReference>
<name>A0A6H9YIX8_9ACTN</name>
<reference evidence="2 3" key="1">
    <citation type="submission" date="2019-09" db="EMBL/GenBank/DDBJ databases">
        <title>Actinomadura physcomitrii sp. nov., a novel actinomycete isolated from moss [Physcomitrium sphaericum (Ludw) Fuernr].</title>
        <authorList>
            <person name="Zhuang X."/>
            <person name="Liu C."/>
        </authorList>
    </citation>
    <scope>NUCLEOTIDE SEQUENCE [LARGE SCALE GENOMIC DNA]</scope>
    <source>
        <strain evidence="2 3">HMC1</strain>
    </source>
</reference>
<dbReference type="InterPro" id="IPR001466">
    <property type="entry name" value="Beta-lactam-related"/>
</dbReference>
<organism evidence="2 3">
    <name type="scientific">Actinomadura rudentiformis</name>
    <dbReference type="NCBI Taxonomy" id="359158"/>
    <lineage>
        <taxon>Bacteria</taxon>
        <taxon>Bacillati</taxon>
        <taxon>Actinomycetota</taxon>
        <taxon>Actinomycetes</taxon>
        <taxon>Streptosporangiales</taxon>
        <taxon>Thermomonosporaceae</taxon>
        <taxon>Actinomadura</taxon>
    </lineage>
</organism>
<evidence type="ECO:0000313" key="2">
    <source>
        <dbReference type="EMBL" id="KAB2346035.1"/>
    </source>
</evidence>
<protein>
    <submittedName>
        <fullName evidence="2">Beta-lactamase family protein</fullName>
    </submittedName>
</protein>
<proteinExistence type="predicted"/>
<dbReference type="Proteomes" id="UP000468735">
    <property type="component" value="Unassembled WGS sequence"/>
</dbReference>
<dbReference type="EMBL" id="WBMT01000012">
    <property type="protein sequence ID" value="KAB2346035.1"/>
    <property type="molecule type" value="Genomic_DNA"/>
</dbReference>
<evidence type="ECO:0000313" key="3">
    <source>
        <dbReference type="Proteomes" id="UP000468735"/>
    </source>
</evidence>
<dbReference type="PANTHER" id="PTHR46825">
    <property type="entry name" value="D-ALANYL-D-ALANINE-CARBOXYPEPTIDASE/ENDOPEPTIDASE AMPH"/>
    <property type="match status" value="1"/>
</dbReference>